<accession>A0A3N6PBU2</accession>
<reference evidence="1 2" key="1">
    <citation type="journal article" date="2018" name="ACS Chem. Biol.">
        <title>Ketoreductase domain dysfunction expands chemodiversity: malyngamide biosynthesis in the cyanobacterium Okeania hirsuta.</title>
        <authorList>
            <person name="Moss N.A."/>
            <person name="Leao T."/>
            <person name="Rankin M."/>
            <person name="McCullough T.M."/>
            <person name="Qu P."/>
            <person name="Korobeynikov A."/>
            <person name="Smith J.L."/>
            <person name="Gerwick L."/>
            <person name="Gerwick W.H."/>
        </authorList>
    </citation>
    <scope>NUCLEOTIDE SEQUENCE [LARGE SCALE GENOMIC DNA]</scope>
    <source>
        <strain evidence="1 2">PAB10Feb10-1</strain>
    </source>
</reference>
<keyword evidence="2" id="KW-1185">Reference proteome</keyword>
<dbReference type="AlphaFoldDB" id="A0A3N6PBU2"/>
<sequence>MALLILANVMLVIFDITYIKIRHWYLKIDLYLQTITDTPQKKYLQKVDNLQEELEKNGLESPKVENLLDDLRISSFEIFINRPPFKVIDTHGSLAKIRQIFTTHTRIESFSQAVQMFWDENYLETQGWQGQLEFFNQKIRPLILLYEPKLQYDLIKGIEPFRDSQNYLIAVNELKILLEKKGLEGEEIESLLQELRSSSTELIDRDYDFQIVNQILVLTQIKYRMKQHIYSQIPDSNVSLTPTLQILHSLNLLQYLAPEILLADKSSKIAFNTFWSSQYLERYQWEQELDFFSENIQFLMLSFYFRDLGKDGEFVDRFWLVDLPWMIIFWIEFIGRTLLISSRSNLSLWGTVKKRWYDVFLLQPWLPSLRIITVFIRLQKVKLPDMKQFYTNIRFKLIGSFAQEIIQVVVGGSINQLQNNIGKGSLKKAIFESKNKSEKVDVDKNDYGNIQEIINNILEVTACRVLPEISPDIEDFLRYQVEKSMQQLSIYRRLQKIPFLRRLPDKIANNLVIQISSTIATSPQKVYQTQPDAVSIKLRQQLVRQFTTKFLSELQEKQTFEEIEVLMINWLEEIKNSYVKPSNQTNLQPAETNIPKIIPTEVIELKAGYESKNDD</sequence>
<gene>
    <name evidence="1" type="ORF">D5R40_13280</name>
</gene>
<dbReference type="EMBL" id="RCBY01000064">
    <property type="protein sequence ID" value="RQH43244.1"/>
    <property type="molecule type" value="Genomic_DNA"/>
</dbReference>
<comment type="caution">
    <text evidence="1">The sequence shown here is derived from an EMBL/GenBank/DDBJ whole genome shotgun (WGS) entry which is preliminary data.</text>
</comment>
<organism evidence="1 2">
    <name type="scientific">Okeania hirsuta</name>
    <dbReference type="NCBI Taxonomy" id="1458930"/>
    <lineage>
        <taxon>Bacteria</taxon>
        <taxon>Bacillati</taxon>
        <taxon>Cyanobacteriota</taxon>
        <taxon>Cyanophyceae</taxon>
        <taxon>Oscillatoriophycideae</taxon>
        <taxon>Oscillatoriales</taxon>
        <taxon>Microcoleaceae</taxon>
        <taxon>Okeania</taxon>
    </lineage>
</organism>
<dbReference type="Proteomes" id="UP000269154">
    <property type="component" value="Unassembled WGS sequence"/>
</dbReference>
<dbReference type="OrthoDB" id="501625at2"/>
<protein>
    <submittedName>
        <fullName evidence="1">Uncharacterized protein</fullName>
    </submittedName>
</protein>
<evidence type="ECO:0000313" key="2">
    <source>
        <dbReference type="Proteomes" id="UP000269154"/>
    </source>
</evidence>
<evidence type="ECO:0000313" key="1">
    <source>
        <dbReference type="EMBL" id="RQH43244.1"/>
    </source>
</evidence>
<name>A0A3N6PBU2_9CYAN</name>
<proteinExistence type="predicted"/>